<dbReference type="Pfam" id="PF00550">
    <property type="entry name" value="PP-binding"/>
    <property type="match status" value="1"/>
</dbReference>
<dbReference type="InterPro" id="IPR045851">
    <property type="entry name" value="AMP-bd_C_sf"/>
</dbReference>
<proteinExistence type="inferred from homology"/>
<dbReference type="GO" id="GO:0009239">
    <property type="term" value="P:enterobactin biosynthetic process"/>
    <property type="evidence" value="ECO:0007669"/>
    <property type="project" value="TreeGrafter"/>
</dbReference>
<keyword evidence="4" id="KW-0597">Phosphoprotein</keyword>
<dbReference type="PROSITE" id="PS50075">
    <property type="entry name" value="CARRIER"/>
    <property type="match status" value="1"/>
</dbReference>
<dbReference type="SUPFAM" id="SSF56801">
    <property type="entry name" value="Acetyl-CoA synthetase-like"/>
    <property type="match status" value="1"/>
</dbReference>
<dbReference type="InterPro" id="IPR020845">
    <property type="entry name" value="AMP-binding_CS"/>
</dbReference>
<dbReference type="FunFam" id="3.40.50.980:FF:000001">
    <property type="entry name" value="Non-ribosomal peptide synthetase"/>
    <property type="match status" value="1"/>
</dbReference>
<dbReference type="InterPro" id="IPR025110">
    <property type="entry name" value="AMP-bd_C"/>
</dbReference>
<sequence>MSELSKKLAGLSPEKRELILRKLRQQNVLAAPEAVARSTAIPRAPRDQPLPLSFPQRRLWFLDQFEPGTPAYNIPEFARLLGPLQPEVLERSLNEVIRRHEGLRTVFVSEGGEPCQSVLPRLNVPLSVVDLSHLPETERGERCQALALQVAGASFDLARGPLLQTTLVRLAAEEHVLLLVVHHIVSDGWSTGILVRELAALYDAFSRQQPSPLPELPLQYADFAVWQREHLQGEVLGKQLDYWRKQLDGSDSALMLPTDRPRPRVRTHAGGKQSFRVDAAVTRQLRSLAGQERASLFMVMLASLQALLFRYTREPRISVGTYIANRNRTEVEPLIGFFLNTLVMRTDLSGDPTFRELLRRVVDVTLGAYAHQDVPFEKLLEELTPTRDTSFSPFFQTMLVLQNTPEASTGPSRLRLEPFSVAGEPHAQFDLTLWLVEEAEGLEGIWEYNRDLFDASTIERMVAHFQTLLAGIAAHPEQRLRKLPLLPETERSRLLREWNQTERAFPANACLHHLIEGHAARTPDAIAVVDPTRRLTYAELDRQANQLAHHLRTLGVGPGRLTGIFLEKSVEVVVAVLAVLKAGGAYVPLDPSYPQDRTALMLADSRPQVLVTRDTLRAILPASLPPTVCLDTDASAISRQPVTAPTQAVEPEQLAYVVYTSGSTGRPKGVMVTHRSLANAYFAWEDAYRLPTLRAHLQMASFSFDVFSGDFTRALGSGATLVLCPREWLLEPERLHALMLREQVDCGEFVPAVVRLLMGHLEDQRQRLDFMRLVIVGSDTWDMREYHQLRALCGPDTRLVSSYGLSEATIDSTYFENATPTPSEQIVPIGRPFANSRMYLLDAQMQPLPIGVAGELYVGGDGLAQGYWGQAGLTAERFVPSPFDTTPGARLYRTGDMARYTADGTIGFIGRNDSQVKIRGHRIELDEIKAKLLEHASVQAIELLVHEEDSNRQLVAYLTLTSPGAVGAEELRQHLKQHLPPYMIPSAFILLEAFPLTPNGKVDRNALPAPKGIQRTQQEDFVAPRDDVERQLAAVFEELLSMRPIGVHDSFFDLGGHSLMAVRLTVRIREQLGRTLPLATLFQGPTIEQLARALQDDAPARPWSPLVQLHSGGGQPPVFCVPGAGGNTLYLRDLAKRLGSTRPVYGLQARGLDGLAPAHQSVEEMAECYVEALRQVQAHGPYFLLGHSFGSWIAFEMAQRLRKQGETVAFLGVLNTTIPLEPTAHTEAPAFDDADWMASVASTAGRLYGADLSISAEELRPLSPEERRAELTRRLVATGLLPPGTSSQHVHGLIEVYKTAYRIDYLPRDTVPVPITLFQAHERHEDDGIVPTDFAGDATWGWTRYADGAVRIEQVPGDHMTMMVAPHVEPLAEKLREHLDRARTGVSG</sequence>
<gene>
    <name evidence="6" type="ORF">D7V88_01895</name>
</gene>
<dbReference type="GO" id="GO:0031177">
    <property type="term" value="F:phosphopantetheine binding"/>
    <property type="evidence" value="ECO:0007669"/>
    <property type="project" value="InterPro"/>
</dbReference>
<dbReference type="Pfam" id="PF13193">
    <property type="entry name" value="AMP-binding_C"/>
    <property type="match status" value="1"/>
</dbReference>
<dbReference type="Gene3D" id="3.30.559.10">
    <property type="entry name" value="Chloramphenicol acetyltransferase-like domain"/>
    <property type="match status" value="1"/>
</dbReference>
<dbReference type="PANTHER" id="PTHR45527">
    <property type="entry name" value="NONRIBOSOMAL PEPTIDE SYNTHETASE"/>
    <property type="match status" value="1"/>
</dbReference>
<dbReference type="InterPro" id="IPR020802">
    <property type="entry name" value="TesA-like"/>
</dbReference>
<dbReference type="GO" id="GO:0005829">
    <property type="term" value="C:cytosol"/>
    <property type="evidence" value="ECO:0007669"/>
    <property type="project" value="TreeGrafter"/>
</dbReference>
<evidence type="ECO:0000313" key="7">
    <source>
        <dbReference type="Proteomes" id="UP000268094"/>
    </source>
</evidence>
<evidence type="ECO:0000256" key="3">
    <source>
        <dbReference type="ARBA" id="ARBA00022450"/>
    </source>
</evidence>
<dbReference type="PROSITE" id="PS00455">
    <property type="entry name" value="AMP_BINDING"/>
    <property type="match status" value="1"/>
</dbReference>
<evidence type="ECO:0000259" key="5">
    <source>
        <dbReference type="PROSITE" id="PS50075"/>
    </source>
</evidence>
<dbReference type="Proteomes" id="UP000268094">
    <property type="component" value="Unassembled WGS sequence"/>
</dbReference>
<dbReference type="OrthoDB" id="9757540at2"/>
<organism evidence="6 7">
    <name type="scientific">Corallococcus terminator</name>
    <dbReference type="NCBI Taxonomy" id="2316733"/>
    <lineage>
        <taxon>Bacteria</taxon>
        <taxon>Pseudomonadati</taxon>
        <taxon>Myxococcota</taxon>
        <taxon>Myxococcia</taxon>
        <taxon>Myxococcales</taxon>
        <taxon>Cystobacterineae</taxon>
        <taxon>Myxococcaceae</taxon>
        <taxon>Corallococcus</taxon>
    </lineage>
</organism>
<evidence type="ECO:0000256" key="2">
    <source>
        <dbReference type="ARBA" id="ARBA00006432"/>
    </source>
</evidence>
<keyword evidence="3" id="KW-0596">Phosphopantetheine</keyword>
<dbReference type="Gene3D" id="3.40.50.980">
    <property type="match status" value="2"/>
</dbReference>
<evidence type="ECO:0000313" key="6">
    <source>
        <dbReference type="EMBL" id="RKG93570.1"/>
    </source>
</evidence>
<dbReference type="CDD" id="cd05930">
    <property type="entry name" value="A_NRPS"/>
    <property type="match status" value="1"/>
</dbReference>
<dbReference type="Gene3D" id="3.40.50.1820">
    <property type="entry name" value="alpha/beta hydrolase"/>
    <property type="match status" value="1"/>
</dbReference>
<dbReference type="InterPro" id="IPR001242">
    <property type="entry name" value="Condensation_dom"/>
</dbReference>
<evidence type="ECO:0000256" key="4">
    <source>
        <dbReference type="ARBA" id="ARBA00022553"/>
    </source>
</evidence>
<dbReference type="SUPFAM" id="SSF53474">
    <property type="entry name" value="alpha/beta-Hydrolases"/>
    <property type="match status" value="1"/>
</dbReference>
<dbReference type="FunFam" id="2.30.38.10:FF:000001">
    <property type="entry name" value="Non-ribosomal peptide synthetase PvdI"/>
    <property type="match status" value="1"/>
</dbReference>
<dbReference type="SUPFAM" id="SSF47336">
    <property type="entry name" value="ACP-like"/>
    <property type="match status" value="1"/>
</dbReference>
<dbReference type="InterPro" id="IPR020806">
    <property type="entry name" value="PKS_PP-bd"/>
</dbReference>
<dbReference type="Gene3D" id="3.30.300.30">
    <property type="match status" value="1"/>
</dbReference>
<name>A0A3A8JP57_9BACT</name>
<dbReference type="InterPro" id="IPR023213">
    <property type="entry name" value="CAT-like_dom_sf"/>
</dbReference>
<dbReference type="SMART" id="SM00824">
    <property type="entry name" value="PKS_TE"/>
    <property type="match status" value="1"/>
</dbReference>
<feature type="domain" description="Carrier" evidence="5">
    <location>
        <begin position="1023"/>
        <end position="1098"/>
    </location>
</feature>
<dbReference type="FunFam" id="3.40.50.12780:FF:000012">
    <property type="entry name" value="Non-ribosomal peptide synthetase"/>
    <property type="match status" value="1"/>
</dbReference>
<protein>
    <submittedName>
        <fullName evidence="6">Non-ribosomal peptide synthetase</fullName>
    </submittedName>
</protein>
<dbReference type="SUPFAM" id="SSF52777">
    <property type="entry name" value="CoA-dependent acyltransferases"/>
    <property type="match status" value="2"/>
</dbReference>
<dbReference type="NCBIfam" id="TIGR01733">
    <property type="entry name" value="AA-adenyl-dom"/>
    <property type="match status" value="1"/>
</dbReference>
<dbReference type="FunFam" id="3.30.300.30:FF:000010">
    <property type="entry name" value="Enterobactin synthetase component F"/>
    <property type="match status" value="1"/>
</dbReference>
<reference evidence="7" key="1">
    <citation type="submission" date="2018-09" db="EMBL/GenBank/DDBJ databases">
        <authorList>
            <person name="Livingstone P.G."/>
            <person name="Whitworth D.E."/>
        </authorList>
    </citation>
    <scope>NUCLEOTIDE SEQUENCE [LARGE SCALE GENOMIC DNA]</scope>
    <source>
        <strain evidence="7">CA054A</strain>
    </source>
</reference>
<dbReference type="PROSITE" id="PS00012">
    <property type="entry name" value="PHOSPHOPANTETHEINE"/>
    <property type="match status" value="1"/>
</dbReference>
<dbReference type="InterPro" id="IPR001031">
    <property type="entry name" value="Thioesterase"/>
</dbReference>
<dbReference type="FunFam" id="3.30.559.10:FF:000012">
    <property type="entry name" value="Non-ribosomal peptide synthetase"/>
    <property type="match status" value="1"/>
</dbReference>
<dbReference type="InterPro" id="IPR036736">
    <property type="entry name" value="ACP-like_sf"/>
</dbReference>
<dbReference type="Gene3D" id="1.10.1200.10">
    <property type="entry name" value="ACP-like"/>
    <property type="match status" value="1"/>
</dbReference>
<dbReference type="Pfam" id="PF00975">
    <property type="entry name" value="Thioesterase"/>
    <property type="match status" value="1"/>
</dbReference>
<dbReference type="InterPro" id="IPR029058">
    <property type="entry name" value="AB_hydrolase_fold"/>
</dbReference>
<dbReference type="Pfam" id="PF00668">
    <property type="entry name" value="Condensation"/>
    <property type="match status" value="1"/>
</dbReference>
<comment type="similarity">
    <text evidence="2">Belongs to the ATP-dependent AMP-binding enzyme family.</text>
</comment>
<dbReference type="GO" id="GO:0043041">
    <property type="term" value="P:amino acid activation for nonribosomal peptide biosynthetic process"/>
    <property type="evidence" value="ECO:0007669"/>
    <property type="project" value="TreeGrafter"/>
</dbReference>
<comment type="cofactor">
    <cofactor evidence="1">
        <name>pantetheine 4'-phosphate</name>
        <dbReference type="ChEBI" id="CHEBI:47942"/>
    </cofactor>
</comment>
<comment type="caution">
    <text evidence="6">The sequence shown here is derived from an EMBL/GenBank/DDBJ whole genome shotgun (WGS) entry which is preliminary data.</text>
</comment>
<dbReference type="InterPro" id="IPR009081">
    <property type="entry name" value="PP-bd_ACP"/>
</dbReference>
<dbReference type="Gene3D" id="3.30.559.30">
    <property type="entry name" value="Nonribosomal peptide synthetase, condensation domain"/>
    <property type="match status" value="1"/>
</dbReference>
<evidence type="ECO:0000256" key="1">
    <source>
        <dbReference type="ARBA" id="ARBA00001957"/>
    </source>
</evidence>
<dbReference type="InterPro" id="IPR006162">
    <property type="entry name" value="Ppantetheine_attach_site"/>
</dbReference>
<dbReference type="EMBL" id="RAVZ01000006">
    <property type="protein sequence ID" value="RKG93570.1"/>
    <property type="molecule type" value="Genomic_DNA"/>
</dbReference>
<dbReference type="GO" id="GO:0047527">
    <property type="term" value="F:2,3-dihydroxybenzoate-serine ligase activity"/>
    <property type="evidence" value="ECO:0007669"/>
    <property type="project" value="TreeGrafter"/>
</dbReference>
<dbReference type="InterPro" id="IPR000873">
    <property type="entry name" value="AMP-dep_synth/lig_dom"/>
</dbReference>
<dbReference type="Pfam" id="PF00501">
    <property type="entry name" value="AMP-binding"/>
    <property type="match status" value="1"/>
</dbReference>
<dbReference type="FunFam" id="1.10.1200.10:FF:000005">
    <property type="entry name" value="Nonribosomal peptide synthetase 1"/>
    <property type="match status" value="1"/>
</dbReference>
<keyword evidence="7" id="KW-1185">Reference proteome</keyword>
<dbReference type="CDD" id="cd19531">
    <property type="entry name" value="LCL_NRPS-like"/>
    <property type="match status" value="1"/>
</dbReference>
<dbReference type="InterPro" id="IPR010071">
    <property type="entry name" value="AA_adenyl_dom"/>
</dbReference>
<dbReference type="GO" id="GO:0009366">
    <property type="term" value="C:enterobactin synthetase complex"/>
    <property type="evidence" value="ECO:0007669"/>
    <property type="project" value="TreeGrafter"/>
</dbReference>
<accession>A0A3A8JP57</accession>
<dbReference type="Gene3D" id="2.30.38.10">
    <property type="entry name" value="Luciferase, Domain 3"/>
    <property type="match status" value="1"/>
</dbReference>
<dbReference type="PANTHER" id="PTHR45527:SF1">
    <property type="entry name" value="FATTY ACID SYNTHASE"/>
    <property type="match status" value="1"/>
</dbReference>
<dbReference type="SMART" id="SM00823">
    <property type="entry name" value="PKS_PP"/>
    <property type="match status" value="1"/>
</dbReference>
<dbReference type="RefSeq" id="WP_120538863.1">
    <property type="nucleotide sequence ID" value="NZ_RAVZ01000006.1"/>
</dbReference>